<dbReference type="SUPFAM" id="SSF57535">
    <property type="entry name" value="Complement control module/SCR domain"/>
    <property type="match status" value="3"/>
</dbReference>
<evidence type="ECO:0000256" key="3">
    <source>
        <dbReference type="ARBA" id="ARBA00022729"/>
    </source>
</evidence>
<dbReference type="Gene3D" id="2.10.70.10">
    <property type="entry name" value="Complement Module, domain 1"/>
    <property type="match status" value="3"/>
</dbReference>
<evidence type="ECO:0000256" key="2">
    <source>
        <dbReference type="ARBA" id="ARBA00022659"/>
    </source>
</evidence>
<sequence>MNNTQYHDHEYLFGKVLSVECDNGYRIAKSHDNNIITGNVECGPNGTWNETITCEKKVCSSSSMNNTQYHDHEYLFGKVLSVECENGYRIAKSHDNNIITGNVECGPNGTWNETITCEKKVCSSSSMNNTQYHDHEYLFGKVLSVECENVCSSSSMNNTQYHDHEYLFEKVLSVECENGYRIAKSHDNNIITGNVECGPNGTWNETITCEKKVCSSSSMNNTQYHDHEYLFGKVLSVECENVCSSSSMNNTQYHDHEYLFEKVLSVECENVCSSSSMNNTQYHDHEYLFGKVLSVECEN</sequence>
<accession>A0ABY7EEA7</accession>
<dbReference type="InterPro" id="IPR035976">
    <property type="entry name" value="Sushi/SCR/CCP_sf"/>
</dbReference>
<gene>
    <name evidence="7" type="ORF">MAR_016697</name>
</gene>
<dbReference type="PANTHER" id="PTHR45785:SF2">
    <property type="entry name" value="COMPLEMENT FACTOR H-RELATED"/>
    <property type="match status" value="1"/>
</dbReference>
<reference evidence="7" key="1">
    <citation type="submission" date="2022-11" db="EMBL/GenBank/DDBJ databases">
        <title>Centuries of genome instability and evolution in soft-shell clam transmissible cancer (bioRxiv).</title>
        <authorList>
            <person name="Hart S.F.M."/>
            <person name="Yonemitsu M.A."/>
            <person name="Giersch R.M."/>
            <person name="Beal B.F."/>
            <person name="Arriagada G."/>
            <person name="Davis B.W."/>
            <person name="Ostrander E.A."/>
            <person name="Goff S.P."/>
            <person name="Metzger M.J."/>
        </authorList>
    </citation>
    <scope>NUCLEOTIDE SEQUENCE</scope>
    <source>
        <strain evidence="7">MELC-2E11</strain>
        <tissue evidence="7">Siphon/mantle</tissue>
    </source>
</reference>
<evidence type="ECO:0000256" key="5">
    <source>
        <dbReference type="PROSITE-ProRule" id="PRU00302"/>
    </source>
</evidence>
<evidence type="ECO:0000256" key="4">
    <source>
        <dbReference type="ARBA" id="ARBA00023157"/>
    </source>
</evidence>
<dbReference type="EMBL" id="CP111017">
    <property type="protein sequence ID" value="WAR06739.1"/>
    <property type="molecule type" value="Genomic_DNA"/>
</dbReference>
<dbReference type="PANTHER" id="PTHR45785">
    <property type="entry name" value="COMPLEMENT FACTOR H-RELATED"/>
    <property type="match status" value="1"/>
</dbReference>
<dbReference type="InterPro" id="IPR051503">
    <property type="entry name" value="ComplSys_Reg/VirEntry_Med"/>
</dbReference>
<evidence type="ECO:0000259" key="6">
    <source>
        <dbReference type="PROSITE" id="PS50923"/>
    </source>
</evidence>
<dbReference type="Pfam" id="PF00084">
    <property type="entry name" value="Sushi"/>
    <property type="match status" value="3"/>
</dbReference>
<feature type="non-terminal residue" evidence="7">
    <location>
        <position position="1"/>
    </location>
</feature>
<keyword evidence="2 5" id="KW-0768">Sushi</keyword>
<feature type="domain" description="Sushi" evidence="6">
    <location>
        <begin position="52"/>
        <end position="119"/>
    </location>
</feature>
<feature type="domain" description="Sushi" evidence="6">
    <location>
        <begin position="149"/>
        <end position="211"/>
    </location>
</feature>
<name>A0ABY7EEA7_MYAAR</name>
<protein>
    <submittedName>
        <fullName evidence="7">CFAH-like protein</fullName>
    </submittedName>
</protein>
<dbReference type="PROSITE" id="PS50923">
    <property type="entry name" value="SUSHI"/>
    <property type="match status" value="2"/>
</dbReference>
<evidence type="ECO:0000313" key="8">
    <source>
        <dbReference type="Proteomes" id="UP001164746"/>
    </source>
</evidence>
<comment type="caution">
    <text evidence="5">Lacks conserved residue(s) required for the propagation of feature annotation.</text>
</comment>
<keyword evidence="3" id="KW-0732">Signal</keyword>
<organism evidence="7 8">
    <name type="scientific">Mya arenaria</name>
    <name type="common">Soft-shell clam</name>
    <dbReference type="NCBI Taxonomy" id="6604"/>
    <lineage>
        <taxon>Eukaryota</taxon>
        <taxon>Metazoa</taxon>
        <taxon>Spiralia</taxon>
        <taxon>Lophotrochozoa</taxon>
        <taxon>Mollusca</taxon>
        <taxon>Bivalvia</taxon>
        <taxon>Autobranchia</taxon>
        <taxon>Heteroconchia</taxon>
        <taxon>Euheterodonta</taxon>
        <taxon>Imparidentia</taxon>
        <taxon>Neoheterodontei</taxon>
        <taxon>Myida</taxon>
        <taxon>Myoidea</taxon>
        <taxon>Myidae</taxon>
        <taxon>Mya</taxon>
    </lineage>
</organism>
<keyword evidence="4" id="KW-1015">Disulfide bond</keyword>
<evidence type="ECO:0000313" key="7">
    <source>
        <dbReference type="EMBL" id="WAR06739.1"/>
    </source>
</evidence>
<evidence type="ECO:0000256" key="1">
    <source>
        <dbReference type="ARBA" id="ARBA00004328"/>
    </source>
</evidence>
<dbReference type="Proteomes" id="UP001164746">
    <property type="component" value="Chromosome 6"/>
</dbReference>
<keyword evidence="8" id="KW-1185">Reference proteome</keyword>
<proteinExistence type="predicted"/>
<comment type="subcellular location">
    <subcellularLocation>
        <location evidence="1">Virion</location>
    </subcellularLocation>
</comment>
<dbReference type="InterPro" id="IPR000436">
    <property type="entry name" value="Sushi_SCR_CCP_dom"/>
</dbReference>